<dbReference type="SUPFAM" id="SSF48452">
    <property type="entry name" value="TPR-like"/>
    <property type="match status" value="1"/>
</dbReference>
<evidence type="ECO:0000256" key="4">
    <source>
        <dbReference type="ARBA" id="ARBA00022803"/>
    </source>
</evidence>
<dbReference type="Proteomes" id="UP000501048">
    <property type="component" value="Chromosome"/>
</dbReference>
<gene>
    <name evidence="6" type="ORF">HC660_05550</name>
</gene>
<proteinExistence type="inferred from homology"/>
<organism evidence="6 7">
    <name type="scientific">Bacillus mojavensis</name>
    <dbReference type="NCBI Taxonomy" id="72360"/>
    <lineage>
        <taxon>Bacteria</taxon>
        <taxon>Bacillati</taxon>
        <taxon>Bacillota</taxon>
        <taxon>Bacilli</taxon>
        <taxon>Bacillales</taxon>
        <taxon>Bacillaceae</taxon>
        <taxon>Bacillus</taxon>
    </lineage>
</organism>
<evidence type="ECO:0000256" key="5">
    <source>
        <dbReference type="ARBA" id="ARBA00038253"/>
    </source>
</evidence>
<evidence type="ECO:0000313" key="7">
    <source>
        <dbReference type="Proteomes" id="UP000501048"/>
    </source>
</evidence>
<dbReference type="InterPro" id="IPR011990">
    <property type="entry name" value="TPR-like_helical_dom_sf"/>
</dbReference>
<accession>A0ABX6LT48</accession>
<dbReference type="PANTHER" id="PTHR46630:SF1">
    <property type="entry name" value="TETRATRICOPEPTIDE REPEAT PROTEIN 29"/>
    <property type="match status" value="1"/>
</dbReference>
<comment type="subcellular location">
    <subcellularLocation>
        <location evidence="1">Cytoplasm</location>
    </subcellularLocation>
</comment>
<dbReference type="EMBL" id="CP051464">
    <property type="protein sequence ID" value="QJC95059.1"/>
    <property type="molecule type" value="Genomic_DNA"/>
</dbReference>
<evidence type="ECO:0000313" key="6">
    <source>
        <dbReference type="EMBL" id="QJC95059.1"/>
    </source>
</evidence>
<keyword evidence="3" id="KW-0677">Repeat</keyword>
<keyword evidence="7" id="KW-1185">Reference proteome</keyword>
<evidence type="ECO:0000256" key="3">
    <source>
        <dbReference type="ARBA" id="ARBA00022737"/>
    </source>
</evidence>
<comment type="similarity">
    <text evidence="5">Belongs to the Rap family.</text>
</comment>
<name>A0ABX6LT48_BACMO</name>
<sequence>MLKGKIPYDLVTKKLNAWYTAIKNDRVEQAENIKQEVEMELKSMEENQDALLYYQLLEFRHEIMLSYMESKRIDNLTSTYETIKEIEEQGQLTGMLEYYFYFFKGMYEFRRKELTTAISAYRVAETKLSEVEDEIEKAEFFFKVSYVYYYMKQTYFSMNYANRALNIFKDYDEYAVQTIRCQFIVAGNYIDSMEFEKALNVFFNSLDVAKSINSDHLIGMSHINIGICFDELKQYEDAATHLEISLKFLEKKNNSFLPKALFILTHVKAKQNDLKASLTYFKKGRFYSKINKDLEYDAKFKILEGLYFSNGEYQLIEDAFAYLKSKKMFADVENYAIDVGDFFHERGKLLLSNEYYRMSIEARRKIKKGEIKHENL</sequence>
<keyword evidence="2" id="KW-0963">Cytoplasm</keyword>
<dbReference type="InterPro" id="IPR051476">
    <property type="entry name" value="Bac_ResReg_Asp_Phosphatase"/>
</dbReference>
<dbReference type="PANTHER" id="PTHR46630">
    <property type="entry name" value="TETRATRICOPEPTIDE REPEAT PROTEIN 29"/>
    <property type="match status" value="1"/>
</dbReference>
<evidence type="ECO:0000256" key="2">
    <source>
        <dbReference type="ARBA" id="ARBA00022490"/>
    </source>
</evidence>
<dbReference type="Pfam" id="PF18801">
    <property type="entry name" value="RapH_N"/>
    <property type="match status" value="1"/>
</dbReference>
<keyword evidence="4" id="KW-0802">TPR repeat</keyword>
<protein>
    <submittedName>
        <fullName evidence="6">Response regulator aspartate phosphatase I</fullName>
    </submittedName>
</protein>
<dbReference type="Gene3D" id="1.25.40.10">
    <property type="entry name" value="Tetratricopeptide repeat domain"/>
    <property type="match status" value="2"/>
</dbReference>
<reference evidence="6 7" key="1">
    <citation type="submission" date="2020-04" db="EMBL/GenBank/DDBJ databases">
        <title>Plant growth promoting and environmental Bacillus: genomic and epigenetic comparison.</title>
        <authorList>
            <person name="Reva O.N."/>
            <person name="Lutz S."/>
            <person name="Ahrens C.H."/>
        </authorList>
    </citation>
    <scope>NUCLEOTIDE SEQUENCE [LARGE SCALE GENOMIC DNA]</scope>
    <source>
        <strain evidence="6 7">UCMB5075</strain>
    </source>
</reference>
<evidence type="ECO:0000256" key="1">
    <source>
        <dbReference type="ARBA" id="ARBA00004496"/>
    </source>
</evidence>